<dbReference type="KEGG" id="ovi:T265_05244"/>
<dbReference type="CTD" id="20319426"/>
<evidence type="ECO:0000313" key="2">
    <source>
        <dbReference type="EMBL" id="KER27754.1"/>
    </source>
</evidence>
<keyword evidence="3" id="KW-1185">Reference proteome</keyword>
<feature type="region of interest" description="Disordered" evidence="1">
    <location>
        <begin position="270"/>
        <end position="290"/>
    </location>
</feature>
<name>A0A075AFH8_OPIVI</name>
<dbReference type="AlphaFoldDB" id="A0A075AFH8"/>
<proteinExistence type="predicted"/>
<dbReference type="STRING" id="6198.A0A075AFH8"/>
<gene>
    <name evidence="2" type="ORF">T265_05244</name>
</gene>
<dbReference type="OrthoDB" id="127285at2759"/>
<organism evidence="2 3">
    <name type="scientific">Opisthorchis viverrini</name>
    <name type="common">Southeast Asian liver fluke</name>
    <dbReference type="NCBI Taxonomy" id="6198"/>
    <lineage>
        <taxon>Eukaryota</taxon>
        <taxon>Metazoa</taxon>
        <taxon>Spiralia</taxon>
        <taxon>Lophotrochozoa</taxon>
        <taxon>Platyhelminthes</taxon>
        <taxon>Trematoda</taxon>
        <taxon>Digenea</taxon>
        <taxon>Opisthorchiida</taxon>
        <taxon>Opisthorchiata</taxon>
        <taxon>Opisthorchiidae</taxon>
        <taxon>Opisthorchis</taxon>
    </lineage>
</organism>
<evidence type="ECO:0000313" key="3">
    <source>
        <dbReference type="Proteomes" id="UP000054324"/>
    </source>
</evidence>
<protein>
    <submittedName>
        <fullName evidence="2">Uncharacterized protein</fullName>
    </submittedName>
</protein>
<sequence>MRLPSAKCKVPLLAFSNLQHPWRRSDVSLSIRAEFALQWCDPYYFMDQKRGRYVHRTYGRCHCLVTEVSNALVRTCTLHARRPFASEFFFLIPALNGSDRCVNSVRRGNEIRKHQPVNLLVSATAASLDVDPGTQLTNVNVGARWRCVWSADSLTERSVVRTRPLPLDFPCLGFSRLAVSKPSCHLLVARQLGTEWIKCLYTGHEMPFDYDVISRYLCGVKFRRACANKLLENHKDYIVDCKESGTEFAPTSGKYKNASYFKESNGISTAELESDSGSPREPEHTELSDEPGLKMSSMMLYLNTVKAKLPFTDQLYTS</sequence>
<feature type="compositionally biased region" description="Basic and acidic residues" evidence="1">
    <location>
        <begin position="278"/>
        <end position="287"/>
    </location>
</feature>
<dbReference type="RefSeq" id="XP_009168477.1">
    <property type="nucleotide sequence ID" value="XM_009170213.1"/>
</dbReference>
<evidence type="ECO:0000256" key="1">
    <source>
        <dbReference type="SAM" id="MobiDB-lite"/>
    </source>
</evidence>
<dbReference type="GeneID" id="20319426"/>
<reference evidence="2 3" key="1">
    <citation type="submission" date="2013-11" db="EMBL/GenBank/DDBJ databases">
        <title>Opisthorchis viverrini - life in the bile duct.</title>
        <authorList>
            <person name="Young N.D."/>
            <person name="Nagarajan N."/>
            <person name="Lin S.J."/>
            <person name="Korhonen P.K."/>
            <person name="Jex A.R."/>
            <person name="Hall R.S."/>
            <person name="Safavi-Hemami H."/>
            <person name="Kaewkong W."/>
            <person name="Bertrand D."/>
            <person name="Gao S."/>
            <person name="Seet Q."/>
            <person name="Wongkham S."/>
            <person name="Teh B.T."/>
            <person name="Wongkham C."/>
            <person name="Intapan P.M."/>
            <person name="Maleewong W."/>
            <person name="Yang X."/>
            <person name="Hu M."/>
            <person name="Wang Z."/>
            <person name="Hofmann A."/>
            <person name="Sternberg P.W."/>
            <person name="Tan P."/>
            <person name="Wang J."/>
            <person name="Gasser R.B."/>
        </authorList>
    </citation>
    <scope>NUCLEOTIDE SEQUENCE [LARGE SCALE GENOMIC DNA]</scope>
</reference>
<dbReference type="Proteomes" id="UP000054324">
    <property type="component" value="Unassembled WGS sequence"/>
</dbReference>
<accession>A0A075AFH8</accession>
<dbReference type="EMBL" id="KL596715">
    <property type="protein sequence ID" value="KER27754.1"/>
    <property type="molecule type" value="Genomic_DNA"/>
</dbReference>